<dbReference type="PROSITE" id="PS51379">
    <property type="entry name" value="4FE4S_FER_2"/>
    <property type="match status" value="2"/>
</dbReference>
<name>A0A9C9ELY7_UNCW3</name>
<dbReference type="Gene3D" id="3.30.70.20">
    <property type="match status" value="1"/>
</dbReference>
<protein>
    <submittedName>
        <fullName evidence="6">DUF362 domain-containing protein</fullName>
    </submittedName>
</protein>
<dbReference type="AlphaFoldDB" id="A0A9C9ELY7"/>
<keyword evidence="2" id="KW-0479">Metal-binding</keyword>
<sequence length="337" mass="38104">MSEVYFLDLRKRYKDGIDKLFDRFIEDTGGLRIIDKDSVCAVKLHVGEEGNFNFVSPLYIRRLCRLIREKGGEPILTDTTTLYAGRRHRADLHMQLALEHGFDFAPFIVADGLHGDEYIEINGSRIARLFERIDTIICVSHFKGHLNCGFGGALKNLGMGCAAKGGKLMMHSRSKPRIEMKKCSYCLRCYNYCIYKAIIKKNDKILEIDHQLCSGCGGCMSICPERAIVFSWDAASTDIQKGIAKYAADLIKGRKLFYINFLINISPNCDCFHTNEPMIAPDVGILASFDPVSLDQACYDFVKEPIDKLHPEVDAQEQLVFAEKFGAGERNYEIKKL</sequence>
<dbReference type="Proteomes" id="UP000885826">
    <property type="component" value="Unassembled WGS sequence"/>
</dbReference>
<organism evidence="6 7">
    <name type="scientific">candidate division WOR-3 bacterium</name>
    <dbReference type="NCBI Taxonomy" id="2052148"/>
    <lineage>
        <taxon>Bacteria</taxon>
        <taxon>Bacteria division WOR-3</taxon>
    </lineage>
</organism>
<dbReference type="SUPFAM" id="SSF54862">
    <property type="entry name" value="4Fe-4S ferredoxins"/>
    <property type="match status" value="1"/>
</dbReference>
<accession>A0A9C9ELY7</accession>
<evidence type="ECO:0000256" key="1">
    <source>
        <dbReference type="ARBA" id="ARBA00022485"/>
    </source>
</evidence>
<gene>
    <name evidence="6" type="ORF">ENI34_02995</name>
</gene>
<dbReference type="GO" id="GO:0046872">
    <property type="term" value="F:metal ion binding"/>
    <property type="evidence" value="ECO:0007669"/>
    <property type="project" value="UniProtKB-KW"/>
</dbReference>
<dbReference type="InterPro" id="IPR017896">
    <property type="entry name" value="4Fe4S_Fe-S-bd"/>
</dbReference>
<reference evidence="6" key="1">
    <citation type="journal article" date="2020" name="mSystems">
        <title>Genome- and Community-Level Interaction Insights into Carbon Utilization and Element Cycling Functions of Hydrothermarchaeota in Hydrothermal Sediment.</title>
        <authorList>
            <person name="Zhou Z."/>
            <person name="Liu Y."/>
            <person name="Xu W."/>
            <person name="Pan J."/>
            <person name="Luo Z.H."/>
            <person name="Li M."/>
        </authorList>
    </citation>
    <scope>NUCLEOTIDE SEQUENCE</scope>
    <source>
        <strain evidence="6">HyVt-388</strain>
    </source>
</reference>
<dbReference type="InterPro" id="IPR007160">
    <property type="entry name" value="DUF362"/>
</dbReference>
<evidence type="ECO:0000256" key="3">
    <source>
        <dbReference type="ARBA" id="ARBA00023004"/>
    </source>
</evidence>
<dbReference type="Pfam" id="PF04015">
    <property type="entry name" value="DUF362"/>
    <property type="match status" value="1"/>
</dbReference>
<feature type="domain" description="4Fe-4S ferredoxin-type" evidence="5">
    <location>
        <begin position="204"/>
        <end position="233"/>
    </location>
</feature>
<dbReference type="InterPro" id="IPR017900">
    <property type="entry name" value="4Fe4S_Fe_S_CS"/>
</dbReference>
<evidence type="ECO:0000313" key="6">
    <source>
        <dbReference type="EMBL" id="HEC78092.1"/>
    </source>
</evidence>
<keyword evidence="4" id="KW-0411">Iron-sulfur</keyword>
<dbReference type="PANTHER" id="PTHR43687:SF1">
    <property type="entry name" value="FERREDOXIN III"/>
    <property type="match status" value="1"/>
</dbReference>
<dbReference type="EMBL" id="DRIG01000032">
    <property type="protein sequence ID" value="HEC78092.1"/>
    <property type="molecule type" value="Genomic_DNA"/>
</dbReference>
<evidence type="ECO:0000256" key="2">
    <source>
        <dbReference type="ARBA" id="ARBA00022723"/>
    </source>
</evidence>
<keyword evidence="1" id="KW-0004">4Fe-4S</keyword>
<dbReference type="PANTHER" id="PTHR43687">
    <property type="entry name" value="ADENYLYLSULFATE REDUCTASE, BETA SUBUNIT"/>
    <property type="match status" value="1"/>
</dbReference>
<dbReference type="GO" id="GO:0051539">
    <property type="term" value="F:4 iron, 4 sulfur cluster binding"/>
    <property type="evidence" value="ECO:0007669"/>
    <property type="project" value="UniProtKB-KW"/>
</dbReference>
<dbReference type="InterPro" id="IPR050572">
    <property type="entry name" value="Fe-S_Ferredoxin"/>
</dbReference>
<dbReference type="PROSITE" id="PS00198">
    <property type="entry name" value="4FE4S_FER_1"/>
    <property type="match status" value="1"/>
</dbReference>
<proteinExistence type="predicted"/>
<evidence type="ECO:0000313" key="7">
    <source>
        <dbReference type="Proteomes" id="UP000885826"/>
    </source>
</evidence>
<comment type="caution">
    <text evidence="6">The sequence shown here is derived from an EMBL/GenBank/DDBJ whole genome shotgun (WGS) entry which is preliminary data.</text>
</comment>
<evidence type="ECO:0000259" key="5">
    <source>
        <dbReference type="PROSITE" id="PS51379"/>
    </source>
</evidence>
<feature type="domain" description="4Fe-4S ferredoxin-type" evidence="5">
    <location>
        <begin position="174"/>
        <end position="203"/>
    </location>
</feature>
<evidence type="ECO:0000256" key="4">
    <source>
        <dbReference type="ARBA" id="ARBA00023014"/>
    </source>
</evidence>
<keyword evidence="3" id="KW-0408">Iron</keyword>